<dbReference type="GO" id="GO:0005524">
    <property type="term" value="F:ATP binding"/>
    <property type="evidence" value="ECO:0007669"/>
    <property type="project" value="UniProtKB-UniRule"/>
</dbReference>
<dbReference type="Pfam" id="PF01406">
    <property type="entry name" value="tRNA-synt_1e"/>
    <property type="match status" value="1"/>
</dbReference>
<evidence type="ECO:0000256" key="6">
    <source>
        <dbReference type="ARBA" id="ARBA00022723"/>
    </source>
</evidence>
<dbReference type="NCBIfam" id="TIGR00435">
    <property type="entry name" value="cysS"/>
    <property type="match status" value="1"/>
</dbReference>
<comment type="similarity">
    <text evidence="2 13">Belongs to the class-I aminoacyl-tRNA synthetase family.</text>
</comment>
<evidence type="ECO:0000256" key="11">
    <source>
        <dbReference type="ARBA" id="ARBA00023146"/>
    </source>
</evidence>
<comment type="caution">
    <text evidence="15">The sequence shown here is derived from an EMBL/GenBank/DDBJ whole genome shotgun (WGS) entry which is preliminary data.</text>
</comment>
<feature type="binding site" evidence="13">
    <location>
        <position position="212"/>
    </location>
    <ligand>
        <name>Zn(2+)</name>
        <dbReference type="ChEBI" id="CHEBI:29105"/>
    </ligand>
</feature>
<evidence type="ECO:0000256" key="8">
    <source>
        <dbReference type="ARBA" id="ARBA00022833"/>
    </source>
</evidence>
<reference evidence="15" key="1">
    <citation type="journal article" date="2021" name="PeerJ">
        <title>Extensive microbial diversity within the chicken gut microbiome revealed by metagenomics and culture.</title>
        <authorList>
            <person name="Gilroy R."/>
            <person name="Ravi A."/>
            <person name="Getino M."/>
            <person name="Pursley I."/>
            <person name="Horton D.L."/>
            <person name="Alikhan N.F."/>
            <person name="Baker D."/>
            <person name="Gharbi K."/>
            <person name="Hall N."/>
            <person name="Watson M."/>
            <person name="Adriaenssens E.M."/>
            <person name="Foster-Nyarko E."/>
            <person name="Jarju S."/>
            <person name="Secka A."/>
            <person name="Antonio M."/>
            <person name="Oren A."/>
            <person name="Chaudhuri R.R."/>
            <person name="La Ragione R."/>
            <person name="Hildebrand F."/>
            <person name="Pallen M.J."/>
        </authorList>
    </citation>
    <scope>NUCLEOTIDE SEQUENCE</scope>
    <source>
        <strain evidence="15">876</strain>
    </source>
</reference>
<dbReference type="PANTHER" id="PTHR10890:SF3">
    <property type="entry name" value="CYSTEINE--TRNA LIGASE, CYTOPLASMIC"/>
    <property type="match status" value="1"/>
</dbReference>
<evidence type="ECO:0000256" key="2">
    <source>
        <dbReference type="ARBA" id="ARBA00005594"/>
    </source>
</evidence>
<feature type="binding site" evidence="13">
    <location>
        <position position="237"/>
    </location>
    <ligand>
        <name>Zn(2+)</name>
        <dbReference type="ChEBI" id="CHEBI:29105"/>
    </ligand>
</feature>
<dbReference type="EC" id="6.1.1.16" evidence="13"/>
<feature type="binding site" evidence="13">
    <location>
        <position position="28"/>
    </location>
    <ligand>
        <name>Zn(2+)</name>
        <dbReference type="ChEBI" id="CHEBI:29105"/>
    </ligand>
</feature>
<dbReference type="HAMAP" id="MF_00041">
    <property type="entry name" value="Cys_tRNA_synth"/>
    <property type="match status" value="1"/>
</dbReference>
<dbReference type="SUPFAM" id="SSF47323">
    <property type="entry name" value="Anticodon-binding domain of a subclass of class I aminoacyl-tRNA synthetases"/>
    <property type="match status" value="1"/>
</dbReference>
<evidence type="ECO:0000256" key="3">
    <source>
        <dbReference type="ARBA" id="ARBA00011245"/>
    </source>
</evidence>
<dbReference type="InterPro" id="IPR015273">
    <property type="entry name" value="Cys-tRNA-synt_Ia_DALR"/>
</dbReference>
<dbReference type="GO" id="GO:0004817">
    <property type="term" value="F:cysteine-tRNA ligase activity"/>
    <property type="evidence" value="ECO:0007669"/>
    <property type="project" value="UniProtKB-UniRule"/>
</dbReference>
<name>A0A9E2KV20_9LACO</name>
<dbReference type="GO" id="GO:0005829">
    <property type="term" value="C:cytosol"/>
    <property type="evidence" value="ECO:0007669"/>
    <property type="project" value="TreeGrafter"/>
</dbReference>
<evidence type="ECO:0000259" key="14">
    <source>
        <dbReference type="SMART" id="SM00840"/>
    </source>
</evidence>
<keyword evidence="9 13" id="KW-0067">ATP-binding</keyword>
<keyword evidence="7 13" id="KW-0547">Nucleotide-binding</keyword>
<keyword evidence="5 13" id="KW-0436">Ligase</keyword>
<feature type="domain" description="Cysteinyl-tRNA synthetase class Ia DALR" evidence="14">
    <location>
        <begin position="356"/>
        <end position="420"/>
    </location>
</feature>
<evidence type="ECO:0000256" key="12">
    <source>
        <dbReference type="ARBA" id="ARBA00047398"/>
    </source>
</evidence>
<feature type="short sequence motif" description="'KMSKS' region" evidence="13">
    <location>
        <begin position="271"/>
        <end position="275"/>
    </location>
</feature>
<evidence type="ECO:0000256" key="10">
    <source>
        <dbReference type="ARBA" id="ARBA00022917"/>
    </source>
</evidence>
<keyword evidence="4 13" id="KW-0963">Cytoplasm</keyword>
<dbReference type="InterPro" id="IPR056411">
    <property type="entry name" value="CysS_C"/>
</dbReference>
<dbReference type="SMART" id="SM00840">
    <property type="entry name" value="DALR_2"/>
    <property type="match status" value="1"/>
</dbReference>
<dbReference type="GO" id="GO:0008270">
    <property type="term" value="F:zinc ion binding"/>
    <property type="evidence" value="ECO:0007669"/>
    <property type="project" value="UniProtKB-UniRule"/>
</dbReference>
<feature type="short sequence motif" description="'HIGH' region" evidence="13">
    <location>
        <begin position="30"/>
        <end position="40"/>
    </location>
</feature>
<dbReference type="InterPro" id="IPR014729">
    <property type="entry name" value="Rossmann-like_a/b/a_fold"/>
</dbReference>
<evidence type="ECO:0000313" key="15">
    <source>
        <dbReference type="EMBL" id="MBU3830251.1"/>
    </source>
</evidence>
<dbReference type="Gene3D" id="1.20.120.1910">
    <property type="entry name" value="Cysteine-tRNA ligase, C-terminal anti-codon recognition domain"/>
    <property type="match status" value="1"/>
</dbReference>
<dbReference type="Gene3D" id="3.40.50.620">
    <property type="entry name" value="HUPs"/>
    <property type="match status" value="1"/>
</dbReference>
<evidence type="ECO:0000256" key="4">
    <source>
        <dbReference type="ARBA" id="ARBA00022490"/>
    </source>
</evidence>
<dbReference type="InterPro" id="IPR009080">
    <property type="entry name" value="tRNAsynth_Ia_anticodon-bd"/>
</dbReference>
<keyword evidence="11 13" id="KW-0030">Aminoacyl-tRNA synthetase</keyword>
<dbReference type="PRINTS" id="PR00983">
    <property type="entry name" value="TRNASYNTHCYS"/>
</dbReference>
<dbReference type="PANTHER" id="PTHR10890">
    <property type="entry name" value="CYSTEINYL-TRNA SYNTHETASE"/>
    <property type="match status" value="1"/>
</dbReference>
<dbReference type="InterPro" id="IPR015803">
    <property type="entry name" value="Cys-tRNA-ligase"/>
</dbReference>
<comment type="cofactor">
    <cofactor evidence="13">
        <name>Zn(2+)</name>
        <dbReference type="ChEBI" id="CHEBI:29105"/>
    </cofactor>
    <text evidence="13">Binds 1 zinc ion per subunit.</text>
</comment>
<evidence type="ECO:0000256" key="7">
    <source>
        <dbReference type="ARBA" id="ARBA00022741"/>
    </source>
</evidence>
<dbReference type="GO" id="GO:0006423">
    <property type="term" value="P:cysteinyl-tRNA aminoacylation"/>
    <property type="evidence" value="ECO:0007669"/>
    <property type="project" value="UniProtKB-UniRule"/>
</dbReference>
<dbReference type="CDD" id="cd00672">
    <property type="entry name" value="CysRS_core"/>
    <property type="match status" value="1"/>
</dbReference>
<evidence type="ECO:0000313" key="16">
    <source>
        <dbReference type="Proteomes" id="UP000824180"/>
    </source>
</evidence>
<feature type="binding site" evidence="13">
    <location>
        <position position="274"/>
    </location>
    <ligand>
        <name>ATP</name>
        <dbReference type="ChEBI" id="CHEBI:30616"/>
    </ligand>
</feature>
<keyword evidence="10 13" id="KW-0648">Protein biosynthesis</keyword>
<dbReference type="InterPro" id="IPR024909">
    <property type="entry name" value="Cys-tRNA/MSH_ligase"/>
</dbReference>
<dbReference type="EMBL" id="JAHLFK010000056">
    <property type="protein sequence ID" value="MBU3830251.1"/>
    <property type="molecule type" value="Genomic_DNA"/>
</dbReference>
<reference evidence="15" key="2">
    <citation type="submission" date="2021-04" db="EMBL/GenBank/DDBJ databases">
        <authorList>
            <person name="Gilroy R."/>
        </authorList>
    </citation>
    <scope>NUCLEOTIDE SEQUENCE</scope>
    <source>
        <strain evidence="15">876</strain>
    </source>
</reference>
<evidence type="ECO:0000256" key="5">
    <source>
        <dbReference type="ARBA" id="ARBA00022598"/>
    </source>
</evidence>
<sequence>MLTIYNTLTHKQEEFKPLTPGVVNMYVCGPTVYNYIHIGNARSAIAFDTVRRYLEFKGYKVNYVSNFTDVDDKMIKAAHEQGITVPQLADKYIKAFMEDTKAINIEPATMHPRATQNIPEIIEFVQGLIDKGYAYEKDGDVYYRARKFKDYGQLSGQSIDDLEVGASEHVSADEVNKKEDPIDFALWKAAKPGEINWDSPWGKGRPGWHIECSVMSTKYLGKTIDIHGGGQDLEFPHHENEIAQSEAETGQKFVRYWMHNGFVTIGKDNEKMSKSLHNFITVHDIIKQVDPQVLRFFMATTQYRRPIQYSKDNLIDAKNNLDHIQTAFDNLTYRQKDAQEGDDAEVAKKLAEFKQAYIEAMDDDINVQNGITVVYELVKYANIYAQQETVKSDALTAIKDLIVSLVSVFGVKLSSNNNELNDEHIQELIDERNEARKNKDFARSDQIRDDLKKQGIILEDTPQGTRFKRVEK</sequence>
<accession>A0A9E2KV20</accession>
<keyword evidence="8 13" id="KW-0862">Zinc</keyword>
<keyword evidence="6 13" id="KW-0479">Metal-binding</keyword>
<evidence type="ECO:0000256" key="1">
    <source>
        <dbReference type="ARBA" id="ARBA00004496"/>
    </source>
</evidence>
<gene>
    <name evidence="13 15" type="primary">cysS</name>
    <name evidence="15" type="ORF">H9843_05090</name>
</gene>
<protein>
    <recommendedName>
        <fullName evidence="13">Cysteine--tRNA ligase</fullName>
        <ecNumber evidence="13">6.1.1.16</ecNumber>
    </recommendedName>
    <alternativeName>
        <fullName evidence="13">Cysteinyl-tRNA synthetase</fullName>
        <shortName evidence="13">CysRS</shortName>
    </alternativeName>
</protein>
<dbReference type="FunFam" id="3.40.50.620:FF:000009">
    <property type="entry name" value="Cysteine--tRNA ligase"/>
    <property type="match status" value="1"/>
</dbReference>
<evidence type="ECO:0000256" key="13">
    <source>
        <dbReference type="HAMAP-Rule" id="MF_00041"/>
    </source>
</evidence>
<dbReference type="SUPFAM" id="SSF52374">
    <property type="entry name" value="Nucleotidylyl transferase"/>
    <property type="match status" value="1"/>
</dbReference>
<dbReference type="InterPro" id="IPR032678">
    <property type="entry name" value="tRNA-synt_1_cat_dom"/>
</dbReference>
<proteinExistence type="inferred from homology"/>
<dbReference type="Proteomes" id="UP000824180">
    <property type="component" value="Unassembled WGS sequence"/>
</dbReference>
<comment type="subcellular location">
    <subcellularLocation>
        <location evidence="1 13">Cytoplasm</location>
    </subcellularLocation>
</comment>
<dbReference type="Pfam" id="PF23493">
    <property type="entry name" value="CysS_C"/>
    <property type="match status" value="1"/>
</dbReference>
<dbReference type="AlphaFoldDB" id="A0A9E2KV20"/>
<evidence type="ECO:0000256" key="9">
    <source>
        <dbReference type="ARBA" id="ARBA00022840"/>
    </source>
</evidence>
<comment type="catalytic activity">
    <reaction evidence="12 13">
        <text>tRNA(Cys) + L-cysteine + ATP = L-cysteinyl-tRNA(Cys) + AMP + diphosphate</text>
        <dbReference type="Rhea" id="RHEA:17773"/>
        <dbReference type="Rhea" id="RHEA-COMP:9661"/>
        <dbReference type="Rhea" id="RHEA-COMP:9679"/>
        <dbReference type="ChEBI" id="CHEBI:30616"/>
        <dbReference type="ChEBI" id="CHEBI:33019"/>
        <dbReference type="ChEBI" id="CHEBI:35235"/>
        <dbReference type="ChEBI" id="CHEBI:78442"/>
        <dbReference type="ChEBI" id="CHEBI:78517"/>
        <dbReference type="ChEBI" id="CHEBI:456215"/>
        <dbReference type="EC" id="6.1.1.16"/>
    </reaction>
</comment>
<feature type="binding site" evidence="13">
    <location>
        <position position="241"/>
    </location>
    <ligand>
        <name>Zn(2+)</name>
        <dbReference type="ChEBI" id="CHEBI:29105"/>
    </ligand>
</feature>
<dbReference type="Pfam" id="PF09190">
    <property type="entry name" value="DALR_2"/>
    <property type="match status" value="1"/>
</dbReference>
<organism evidence="15 16">
    <name type="scientific">Candidatus Limosilactobacillus merdavium</name>
    <dbReference type="NCBI Taxonomy" id="2838651"/>
    <lineage>
        <taxon>Bacteria</taxon>
        <taxon>Bacillati</taxon>
        <taxon>Bacillota</taxon>
        <taxon>Bacilli</taxon>
        <taxon>Lactobacillales</taxon>
        <taxon>Lactobacillaceae</taxon>
        <taxon>Limosilactobacillus</taxon>
    </lineage>
</organism>
<comment type="subunit">
    <text evidence="3 13">Monomer.</text>
</comment>